<dbReference type="Pfam" id="PF01850">
    <property type="entry name" value="PIN"/>
    <property type="match status" value="1"/>
</dbReference>
<dbReference type="AlphaFoldDB" id="A0A975F0Z1"/>
<dbReference type="InterPro" id="IPR052919">
    <property type="entry name" value="TA_system_RNase"/>
</dbReference>
<evidence type="ECO:0000259" key="1">
    <source>
        <dbReference type="Pfam" id="PF01850"/>
    </source>
</evidence>
<dbReference type="PANTHER" id="PTHR36173:SF2">
    <property type="entry name" value="RIBONUCLEASE VAPC16"/>
    <property type="match status" value="1"/>
</dbReference>
<dbReference type="InterPro" id="IPR041705">
    <property type="entry name" value="PIN_Sll0205"/>
</dbReference>
<name>A0A975F0Z1_9SPIR</name>
<dbReference type="CDD" id="cd09872">
    <property type="entry name" value="PIN_Sll0205-like"/>
    <property type="match status" value="1"/>
</dbReference>
<accession>A0A975F0Z1</accession>
<reference evidence="2" key="1">
    <citation type="submission" date="2020-05" db="EMBL/GenBank/DDBJ databases">
        <authorList>
            <person name="Zeng H."/>
            <person name="Chan Y.K."/>
            <person name="Watt R.M."/>
        </authorList>
    </citation>
    <scope>NUCLEOTIDE SEQUENCE</scope>
    <source>
        <strain evidence="2">ATCC 700773</strain>
    </source>
</reference>
<proteinExistence type="predicted"/>
<protein>
    <submittedName>
        <fullName evidence="2">Type II toxin-antitoxin system VapC family toxin</fullName>
    </submittedName>
</protein>
<feature type="domain" description="PIN" evidence="1">
    <location>
        <begin position="3"/>
        <end position="122"/>
    </location>
</feature>
<gene>
    <name evidence="2" type="ORF">HRI96_10465</name>
</gene>
<dbReference type="PANTHER" id="PTHR36173">
    <property type="entry name" value="RIBONUCLEASE VAPC16-RELATED"/>
    <property type="match status" value="1"/>
</dbReference>
<dbReference type="InterPro" id="IPR029060">
    <property type="entry name" value="PIN-like_dom_sf"/>
</dbReference>
<sequence>MKILLDTHYLLWAFIDTSKISPSVYPKLLADENEVFYSQASLWEIAIKYNMGKLSLKGMKPEEFYEEVKNSFLKCRSLKNDELISFYKLPIEHKDPFDRIMIWQSIKSDYYFLSVDTQVANYKKYGLKTLS</sequence>
<dbReference type="SUPFAM" id="SSF88723">
    <property type="entry name" value="PIN domain-like"/>
    <property type="match status" value="1"/>
</dbReference>
<reference evidence="2" key="2">
    <citation type="journal article" date="2021" name="Microbiol. Resour. Announc.">
        <title>Complete Genome Sequences of Three Human Oral Treponema parvum Isolates.</title>
        <authorList>
            <person name="Zeng H."/>
            <person name="Watt R.M."/>
        </authorList>
    </citation>
    <scope>NUCLEOTIDE SEQUENCE</scope>
    <source>
        <strain evidence="2">ATCC 700773</strain>
    </source>
</reference>
<organism evidence="2 3">
    <name type="scientific">Treponema parvum</name>
    <dbReference type="NCBI Taxonomy" id="138851"/>
    <lineage>
        <taxon>Bacteria</taxon>
        <taxon>Pseudomonadati</taxon>
        <taxon>Spirochaetota</taxon>
        <taxon>Spirochaetia</taxon>
        <taxon>Spirochaetales</taxon>
        <taxon>Treponemataceae</taxon>
        <taxon>Treponema</taxon>
    </lineage>
</organism>
<evidence type="ECO:0000313" key="3">
    <source>
        <dbReference type="Proteomes" id="UP000671995"/>
    </source>
</evidence>
<dbReference type="Proteomes" id="UP000671995">
    <property type="component" value="Chromosome"/>
</dbReference>
<dbReference type="RefSeq" id="WP_210117293.1">
    <property type="nucleotide sequence ID" value="NZ_CP054257.1"/>
</dbReference>
<dbReference type="InterPro" id="IPR002716">
    <property type="entry name" value="PIN_dom"/>
</dbReference>
<dbReference type="EMBL" id="CP054257">
    <property type="protein sequence ID" value="QTQ12581.1"/>
    <property type="molecule type" value="Genomic_DNA"/>
</dbReference>
<evidence type="ECO:0000313" key="2">
    <source>
        <dbReference type="EMBL" id="QTQ12581.1"/>
    </source>
</evidence>